<protein>
    <submittedName>
        <fullName evidence="2">Uncharacterized protein</fullName>
    </submittedName>
</protein>
<dbReference type="RefSeq" id="WP_256600530.1">
    <property type="nucleotide sequence ID" value="NZ_JANIBJ010000003.1"/>
</dbReference>
<keyword evidence="3" id="KW-1185">Reference proteome</keyword>
<feature type="region of interest" description="Disordered" evidence="1">
    <location>
        <begin position="58"/>
        <end position="134"/>
    </location>
</feature>
<evidence type="ECO:0000313" key="2">
    <source>
        <dbReference type="EMBL" id="MCQ8102901.1"/>
    </source>
</evidence>
<gene>
    <name evidence="2" type="ORF">NP590_02185</name>
</gene>
<evidence type="ECO:0000313" key="3">
    <source>
        <dbReference type="Proteomes" id="UP001524499"/>
    </source>
</evidence>
<name>A0ABT1TCC9_9GAMM</name>
<dbReference type="EMBL" id="JANIBJ010000003">
    <property type="protein sequence ID" value="MCQ8102901.1"/>
    <property type="molecule type" value="Genomic_DNA"/>
</dbReference>
<dbReference type="Proteomes" id="UP001524499">
    <property type="component" value="Unassembled WGS sequence"/>
</dbReference>
<reference evidence="2 3" key="1">
    <citation type="submission" date="2022-07" db="EMBL/GenBank/DDBJ databases">
        <title>Methylomonas rivi sp. nov., Methylomonas rosea sp. nov., Methylomonas aureus sp. nov. and Methylomonas subterranea sp. nov., four novel methanotrophs isolated from a freshwater creek and the deep terrestrial subsurface.</title>
        <authorList>
            <person name="Abin C."/>
            <person name="Sankaranarayanan K."/>
            <person name="Garner C."/>
            <person name="Sindelar R."/>
            <person name="Kotary K."/>
            <person name="Garner R."/>
            <person name="Barclay S."/>
            <person name="Lawson P."/>
            <person name="Krumholz L."/>
        </authorList>
    </citation>
    <scope>NUCLEOTIDE SEQUENCE [LARGE SCALE GENOMIC DNA]</scope>
    <source>
        <strain evidence="2 3">SURF-2</strain>
    </source>
</reference>
<sequence length="134" mass="14557">MKRSLLWLSLIAWQIPSQAGEVLGHISDESAPVVAEPALPADNDRRIIYRVICSPEGEALPDCEKPFHDAESPSQPEPSLDMEEPETAEETAPLEQAAPPPKPKQAKKATVGKQKAVKKTAKKDAAKKTAVKKK</sequence>
<proteinExistence type="predicted"/>
<feature type="compositionally biased region" description="Basic and acidic residues" evidence="1">
    <location>
        <begin position="62"/>
        <end position="71"/>
    </location>
</feature>
<organism evidence="2 3">
    <name type="scientific">Methylomonas subterranea</name>
    <dbReference type="NCBI Taxonomy" id="2952225"/>
    <lineage>
        <taxon>Bacteria</taxon>
        <taxon>Pseudomonadati</taxon>
        <taxon>Pseudomonadota</taxon>
        <taxon>Gammaproteobacteria</taxon>
        <taxon>Methylococcales</taxon>
        <taxon>Methylococcaceae</taxon>
        <taxon>Methylomonas</taxon>
    </lineage>
</organism>
<evidence type="ECO:0000256" key="1">
    <source>
        <dbReference type="SAM" id="MobiDB-lite"/>
    </source>
</evidence>
<feature type="compositionally biased region" description="Acidic residues" evidence="1">
    <location>
        <begin position="80"/>
        <end position="89"/>
    </location>
</feature>
<comment type="caution">
    <text evidence="2">The sequence shown here is derived from an EMBL/GenBank/DDBJ whole genome shotgun (WGS) entry which is preliminary data.</text>
</comment>
<accession>A0ABT1TCC9</accession>